<dbReference type="PATRIC" id="fig|1637975.4.peg.2215"/>
<sequence length="269" mass="30863">MQCLVKKGSINYEVHGSGFPILIMHSMGTDHLSMTSWIEPIFQTIKGFKRIYIDLPAHGKSVIEENFSSSDDMLISILDFVDCIIPNQKFSLIGFSYGGYLAQGILHTRKTNVKSICLLSTALHIRDRTLPKREVFTKDNILLSQLDPDICVAIETLMNYQDKQHIEYFLKEIQPGRLLANKKFLHSNWREKGYFLSEEPFKNMGELSQPALFIMGKQDSICGYKDHISLLNKFSNATFAILDQTGHMIQIEKRQIVQCLVQDWLLTIK</sequence>
<dbReference type="STRING" id="1637975.AN957_12025"/>
<evidence type="ECO:0000259" key="1">
    <source>
        <dbReference type="Pfam" id="PF00561"/>
    </source>
</evidence>
<dbReference type="AlphaFoldDB" id="A0A0Q3SI89"/>
<dbReference type="InterPro" id="IPR029058">
    <property type="entry name" value="AB_hydrolase_fold"/>
</dbReference>
<feature type="domain" description="AB hydrolase-1" evidence="1">
    <location>
        <begin position="20"/>
        <end position="253"/>
    </location>
</feature>
<protein>
    <submittedName>
        <fullName evidence="2">Alpha/beta hydrolase</fullName>
    </submittedName>
</protein>
<dbReference type="Pfam" id="PF00561">
    <property type="entry name" value="Abhydrolase_1"/>
    <property type="match status" value="1"/>
</dbReference>
<keyword evidence="3" id="KW-1185">Reference proteome</keyword>
<accession>A0A0Q3SI89</accession>
<keyword evidence="2" id="KW-0378">Hydrolase</keyword>
<dbReference type="InterPro" id="IPR000073">
    <property type="entry name" value="AB_hydrolase_1"/>
</dbReference>
<dbReference type="InterPro" id="IPR050266">
    <property type="entry name" value="AB_hydrolase_sf"/>
</dbReference>
<dbReference type="SUPFAM" id="SSF53474">
    <property type="entry name" value="alpha/beta-Hydrolases"/>
    <property type="match status" value="1"/>
</dbReference>
<dbReference type="GO" id="GO:0016787">
    <property type="term" value="F:hydrolase activity"/>
    <property type="evidence" value="ECO:0007669"/>
    <property type="project" value="UniProtKB-KW"/>
</dbReference>
<proteinExistence type="predicted"/>
<reference evidence="2 3" key="1">
    <citation type="submission" date="2015-09" db="EMBL/GenBank/DDBJ databases">
        <title>Genome sequencing project for genomic taxonomy and phylogenomics of Bacillus-like bacteria.</title>
        <authorList>
            <person name="Liu B."/>
            <person name="Wang J."/>
            <person name="Zhu Y."/>
            <person name="Liu G."/>
            <person name="Chen Q."/>
            <person name="Chen Z."/>
            <person name="Lan J."/>
            <person name="Che J."/>
            <person name="Ge C."/>
            <person name="Shi H."/>
            <person name="Pan Z."/>
            <person name="Liu X."/>
        </authorList>
    </citation>
    <scope>NUCLEOTIDE SEQUENCE [LARGE SCALE GENOMIC DNA]</scope>
    <source>
        <strain evidence="2 3">FJAT-18043</strain>
    </source>
</reference>
<organism evidence="2 3">
    <name type="scientific">Cytobacillus solani</name>
    <dbReference type="NCBI Taxonomy" id="1637975"/>
    <lineage>
        <taxon>Bacteria</taxon>
        <taxon>Bacillati</taxon>
        <taxon>Bacillota</taxon>
        <taxon>Bacilli</taxon>
        <taxon>Bacillales</taxon>
        <taxon>Bacillaceae</taxon>
        <taxon>Cytobacillus</taxon>
    </lineage>
</organism>
<evidence type="ECO:0000313" key="2">
    <source>
        <dbReference type="EMBL" id="KQL19228.1"/>
    </source>
</evidence>
<dbReference type="Gene3D" id="3.40.50.1820">
    <property type="entry name" value="alpha/beta hydrolase"/>
    <property type="match status" value="1"/>
</dbReference>
<dbReference type="Proteomes" id="UP000050996">
    <property type="component" value="Unassembled WGS sequence"/>
</dbReference>
<comment type="caution">
    <text evidence="2">The sequence shown here is derived from an EMBL/GenBank/DDBJ whole genome shotgun (WGS) entry which is preliminary data.</text>
</comment>
<dbReference type="RefSeq" id="WP_056684319.1">
    <property type="nucleotide sequence ID" value="NZ_LJIX01000006.1"/>
</dbReference>
<evidence type="ECO:0000313" key="3">
    <source>
        <dbReference type="Proteomes" id="UP000050996"/>
    </source>
</evidence>
<dbReference type="PANTHER" id="PTHR43798:SF6">
    <property type="entry name" value="HYDROLASE, PUTATIVE (AFU_ORTHOLOGUE AFUA_4G13070)-RELATED"/>
    <property type="match status" value="1"/>
</dbReference>
<dbReference type="PANTHER" id="PTHR43798">
    <property type="entry name" value="MONOACYLGLYCEROL LIPASE"/>
    <property type="match status" value="1"/>
</dbReference>
<dbReference type="EMBL" id="LJIX01000006">
    <property type="protein sequence ID" value="KQL19228.1"/>
    <property type="molecule type" value="Genomic_DNA"/>
</dbReference>
<gene>
    <name evidence="2" type="ORF">AN957_12025</name>
</gene>
<name>A0A0Q3SI89_9BACI</name>